<feature type="binding site" evidence="7">
    <location>
        <position position="98"/>
    </location>
    <ligand>
        <name>Zn(2+)</name>
        <dbReference type="ChEBI" id="CHEBI:29105"/>
        <note>catalytic</note>
    </ligand>
</feature>
<evidence type="ECO:0000256" key="3">
    <source>
        <dbReference type="ARBA" id="ARBA00022723"/>
    </source>
</evidence>
<dbReference type="GO" id="GO:0008270">
    <property type="term" value="F:zinc ion binding"/>
    <property type="evidence" value="ECO:0007669"/>
    <property type="project" value="InterPro"/>
</dbReference>
<keyword evidence="5 7" id="KW-0862">Zinc</keyword>
<dbReference type="Gene3D" id="3.40.140.10">
    <property type="entry name" value="Cytidine Deaminase, domain 2"/>
    <property type="match status" value="1"/>
</dbReference>
<dbReference type="GO" id="GO:0004132">
    <property type="term" value="F:dCMP deaminase activity"/>
    <property type="evidence" value="ECO:0007669"/>
    <property type="project" value="InterPro"/>
</dbReference>
<feature type="binding site" evidence="7">
    <location>
        <position position="101"/>
    </location>
    <ligand>
        <name>Zn(2+)</name>
        <dbReference type="ChEBI" id="CHEBI:29105"/>
        <note>catalytic</note>
    </ligand>
</feature>
<sequence>MGRLSWDEYFMAQAKLLASRSTCLRLKVGCVITRDKRIIATGYNGSVSGEVHCSDVGCKMEEGHCIRTVHAEANALTQCARFGVATEGASLYVTHFPCLNCVKLIIQAGIGHIYYATEYRVHPYALELLKLKGIGLTQISVSLKDWLVGLEEEE</sequence>
<dbReference type="PANTHER" id="PTHR11086:SF18">
    <property type="entry name" value="DEOXYCYTIDYLATE DEAMINASE"/>
    <property type="match status" value="1"/>
</dbReference>
<keyword evidence="10" id="KW-1185">Reference proteome</keyword>
<dbReference type="InterPro" id="IPR002125">
    <property type="entry name" value="CMP_dCMP_dom"/>
</dbReference>
<dbReference type="NCBIfam" id="TIGR02571">
    <property type="entry name" value="ComEB"/>
    <property type="match status" value="1"/>
</dbReference>
<dbReference type="InterPro" id="IPR016193">
    <property type="entry name" value="Cytidine_deaminase-like"/>
</dbReference>
<proteinExistence type="inferred from homology"/>
<dbReference type="PIRSF" id="PIRSF006019">
    <property type="entry name" value="dCMP_deaminase"/>
    <property type="match status" value="1"/>
</dbReference>
<dbReference type="GO" id="GO:0006220">
    <property type="term" value="P:pyrimidine nucleotide metabolic process"/>
    <property type="evidence" value="ECO:0007669"/>
    <property type="project" value="InterPro"/>
</dbReference>
<keyword evidence="4" id="KW-0378">Hydrolase</keyword>
<dbReference type="AlphaFoldDB" id="A0A1W1W3Z6"/>
<protein>
    <submittedName>
        <fullName evidence="9">dCMP deaminase</fullName>
    </submittedName>
</protein>
<dbReference type="PROSITE" id="PS00903">
    <property type="entry name" value="CYT_DCMP_DEAMINASES_1"/>
    <property type="match status" value="1"/>
</dbReference>
<evidence type="ECO:0000256" key="4">
    <source>
        <dbReference type="ARBA" id="ARBA00022801"/>
    </source>
</evidence>
<evidence type="ECO:0000256" key="2">
    <source>
        <dbReference type="ARBA" id="ARBA00006576"/>
    </source>
</evidence>
<evidence type="ECO:0000313" key="10">
    <source>
        <dbReference type="Proteomes" id="UP000192569"/>
    </source>
</evidence>
<dbReference type="EMBL" id="LT838272">
    <property type="protein sequence ID" value="SMC00101.1"/>
    <property type="molecule type" value="Genomic_DNA"/>
</dbReference>
<dbReference type="OrthoDB" id="9788517at2"/>
<evidence type="ECO:0000313" key="9">
    <source>
        <dbReference type="EMBL" id="SMC00101.1"/>
    </source>
</evidence>
<evidence type="ECO:0000256" key="1">
    <source>
        <dbReference type="ARBA" id="ARBA00001947"/>
    </source>
</evidence>
<gene>
    <name evidence="9" type="ORF">SAMN00808754_3283</name>
</gene>
<dbReference type="CDD" id="cd01286">
    <property type="entry name" value="deoxycytidylate_deaminase"/>
    <property type="match status" value="1"/>
</dbReference>
<reference evidence="9 10" key="1">
    <citation type="submission" date="2017-04" db="EMBL/GenBank/DDBJ databases">
        <authorList>
            <person name="Afonso C.L."/>
            <person name="Miller P.J."/>
            <person name="Scott M.A."/>
            <person name="Spackman E."/>
            <person name="Goraichik I."/>
            <person name="Dimitrov K.M."/>
            <person name="Suarez D.L."/>
            <person name="Swayne D.E."/>
        </authorList>
    </citation>
    <scope>NUCLEOTIDE SEQUENCE [LARGE SCALE GENOMIC DNA]</scope>
    <source>
        <strain evidence="9 10">ToBE</strain>
    </source>
</reference>
<comment type="similarity">
    <text evidence="2">Belongs to the cytidine and deoxycytidylate deaminase family.</text>
</comment>
<evidence type="ECO:0000259" key="8">
    <source>
        <dbReference type="PROSITE" id="PS51747"/>
    </source>
</evidence>
<dbReference type="PROSITE" id="PS51747">
    <property type="entry name" value="CYT_DCMP_DEAMINASES_2"/>
    <property type="match status" value="1"/>
</dbReference>
<dbReference type="PANTHER" id="PTHR11086">
    <property type="entry name" value="DEOXYCYTIDYLATE DEAMINASE-RELATED"/>
    <property type="match status" value="1"/>
</dbReference>
<dbReference type="Proteomes" id="UP000192569">
    <property type="component" value="Chromosome I"/>
</dbReference>
<evidence type="ECO:0000256" key="7">
    <source>
        <dbReference type="PIRSR" id="PIRSR006019-2"/>
    </source>
</evidence>
<dbReference type="InterPro" id="IPR013404">
    <property type="entry name" value="Competence_ComEB"/>
</dbReference>
<name>A0A1W1W3Z6_9FIRM</name>
<dbReference type="STRING" id="698762.SAMN00808754_3283"/>
<keyword evidence="3 7" id="KW-0479">Metal-binding</keyword>
<dbReference type="InterPro" id="IPR016473">
    <property type="entry name" value="dCMP_deaminase"/>
</dbReference>
<comment type="cofactor">
    <cofactor evidence="1 7">
        <name>Zn(2+)</name>
        <dbReference type="ChEBI" id="CHEBI:29105"/>
    </cofactor>
</comment>
<dbReference type="InterPro" id="IPR035105">
    <property type="entry name" value="Deoxycytidylate_deaminase_dom"/>
</dbReference>
<feature type="domain" description="CMP/dCMP-type deaminase" evidence="8">
    <location>
        <begin position="5"/>
        <end position="129"/>
    </location>
</feature>
<dbReference type="RefSeq" id="WP_084667222.1">
    <property type="nucleotide sequence ID" value="NZ_LT838272.1"/>
</dbReference>
<dbReference type="Pfam" id="PF00383">
    <property type="entry name" value="dCMP_cyt_deam_1"/>
    <property type="match status" value="1"/>
</dbReference>
<evidence type="ECO:0000256" key="5">
    <source>
        <dbReference type="ARBA" id="ARBA00022833"/>
    </source>
</evidence>
<feature type="binding site" evidence="7">
    <location>
        <position position="70"/>
    </location>
    <ligand>
        <name>Zn(2+)</name>
        <dbReference type="ChEBI" id="CHEBI:29105"/>
        <note>catalytic</note>
    </ligand>
</feature>
<dbReference type="SUPFAM" id="SSF53927">
    <property type="entry name" value="Cytidine deaminase-like"/>
    <property type="match status" value="1"/>
</dbReference>
<dbReference type="GO" id="GO:0005737">
    <property type="term" value="C:cytoplasm"/>
    <property type="evidence" value="ECO:0007669"/>
    <property type="project" value="TreeGrafter"/>
</dbReference>
<evidence type="ECO:0000256" key="6">
    <source>
        <dbReference type="PIRSR" id="PIRSR006019-1"/>
    </source>
</evidence>
<organism evidence="9 10">
    <name type="scientific">Thermanaeromonas toyohensis ToBE</name>
    <dbReference type="NCBI Taxonomy" id="698762"/>
    <lineage>
        <taxon>Bacteria</taxon>
        <taxon>Bacillati</taxon>
        <taxon>Bacillota</taxon>
        <taxon>Clostridia</taxon>
        <taxon>Neomoorellales</taxon>
        <taxon>Neomoorellaceae</taxon>
        <taxon>Thermanaeromonas</taxon>
    </lineage>
</organism>
<feature type="active site" description="Proton donor" evidence="6">
    <location>
        <position position="72"/>
    </location>
</feature>
<accession>A0A1W1W3Z6</accession>
<dbReference type="InterPro" id="IPR015517">
    <property type="entry name" value="dCMP_deaminase-rel"/>
</dbReference>
<dbReference type="InterPro" id="IPR016192">
    <property type="entry name" value="APOBEC/CMP_deaminase_Zn-bd"/>
</dbReference>